<organism evidence="5 6">
    <name type="scientific">Desulfosporosinus lacus DSM 15449</name>
    <dbReference type="NCBI Taxonomy" id="1121420"/>
    <lineage>
        <taxon>Bacteria</taxon>
        <taxon>Bacillati</taxon>
        <taxon>Bacillota</taxon>
        <taxon>Clostridia</taxon>
        <taxon>Eubacteriales</taxon>
        <taxon>Desulfitobacteriaceae</taxon>
        <taxon>Desulfosporosinus</taxon>
    </lineage>
</organism>
<dbReference type="InterPro" id="IPR025582">
    <property type="entry name" value="YARHG_dom"/>
</dbReference>
<dbReference type="SMART" id="SM01324">
    <property type="entry name" value="YARHG"/>
    <property type="match status" value="1"/>
</dbReference>
<protein>
    <submittedName>
        <fullName evidence="5">YARHG domain-containing protein</fullName>
    </submittedName>
</protein>
<dbReference type="Gene3D" id="1.20.58.1690">
    <property type="match status" value="1"/>
</dbReference>
<reference evidence="6" key="1">
    <citation type="submission" date="2016-11" db="EMBL/GenBank/DDBJ databases">
        <authorList>
            <person name="Varghese N."/>
            <person name="Submissions S."/>
        </authorList>
    </citation>
    <scope>NUCLEOTIDE SEQUENCE [LARGE SCALE GENOMIC DNA]</scope>
    <source>
        <strain evidence="6">DSM 15449</strain>
    </source>
</reference>
<keyword evidence="1" id="KW-0175">Coiled coil</keyword>
<dbReference type="AlphaFoldDB" id="A0A1M5X9D5"/>
<feature type="region of interest" description="Disordered" evidence="2">
    <location>
        <begin position="43"/>
        <end position="63"/>
    </location>
</feature>
<evidence type="ECO:0000256" key="2">
    <source>
        <dbReference type="SAM" id="MobiDB-lite"/>
    </source>
</evidence>
<evidence type="ECO:0000259" key="4">
    <source>
        <dbReference type="SMART" id="SM01324"/>
    </source>
</evidence>
<feature type="chain" id="PRO_5012454851" evidence="3">
    <location>
        <begin position="34"/>
        <end position="390"/>
    </location>
</feature>
<feature type="signal peptide" evidence="3">
    <location>
        <begin position="1"/>
        <end position="33"/>
    </location>
</feature>
<dbReference type="Pfam" id="PF13308">
    <property type="entry name" value="YARHG"/>
    <property type="match status" value="1"/>
</dbReference>
<evidence type="ECO:0000256" key="3">
    <source>
        <dbReference type="SAM" id="SignalP"/>
    </source>
</evidence>
<keyword evidence="6" id="KW-1185">Reference proteome</keyword>
<dbReference type="InterPro" id="IPR038434">
    <property type="entry name" value="YARHG_sf"/>
</dbReference>
<name>A0A1M5X9D5_9FIRM</name>
<sequence length="390" mass="43203">MRGEGSQMKRMKKTLGVLACICCASLLWLTACGGKTDTNGLQTGESPAGISEGMNADAGSGQGDKAEAVEEGYIFKDSDSTRLTEENVRNLDYRLLYLARNEIFARHGYIFKDEGLQKYFGAKSWYAKNSAFNNEISDIEKDNVELIERYETARKEPAKSQGLPLGKYARFDLDGDGKPEEIQYSLSEGSDFDLTINGVAVHGSGTNLEEGFSIVDLDIMDGVKEIAVQEYGPSEDYRTTFYAYGGGKIIEMGQVQGLCGTYSRLPGDGKVMAQTRFQILQTWFYDDEYRINEQHVLEHVAKPLYLSTFKEQYVTVQKALTLYAAPGSQEVAVRVVPGDKLLLVGSDDKEWCYATTANGVKGWFSVEGFQQVRELGIPADEVFDGLNFAD</sequence>
<evidence type="ECO:0000313" key="6">
    <source>
        <dbReference type="Proteomes" id="UP000183954"/>
    </source>
</evidence>
<evidence type="ECO:0000313" key="5">
    <source>
        <dbReference type="EMBL" id="SHH96168.1"/>
    </source>
</evidence>
<feature type="domain" description="YARHG" evidence="4">
    <location>
        <begin position="71"/>
        <end position="152"/>
    </location>
</feature>
<keyword evidence="3" id="KW-0732">Signal</keyword>
<dbReference type="PROSITE" id="PS51257">
    <property type="entry name" value="PROKAR_LIPOPROTEIN"/>
    <property type="match status" value="1"/>
</dbReference>
<dbReference type="CDD" id="cd00174">
    <property type="entry name" value="SH3"/>
    <property type="match status" value="1"/>
</dbReference>
<proteinExistence type="predicted"/>
<dbReference type="EMBL" id="FQXJ01000006">
    <property type="protein sequence ID" value="SHH96168.1"/>
    <property type="molecule type" value="Genomic_DNA"/>
</dbReference>
<dbReference type="STRING" id="1121420.SAMN02746098_01863"/>
<evidence type="ECO:0000256" key="1">
    <source>
        <dbReference type="SAM" id="Coils"/>
    </source>
</evidence>
<feature type="coiled-coil region" evidence="1">
    <location>
        <begin position="129"/>
        <end position="156"/>
    </location>
</feature>
<dbReference type="Proteomes" id="UP000183954">
    <property type="component" value="Unassembled WGS sequence"/>
</dbReference>
<gene>
    <name evidence="5" type="ORF">SAMN02746098_01863</name>
</gene>
<accession>A0A1M5X9D5</accession>